<keyword evidence="9" id="KW-0812">Transmembrane</keyword>
<evidence type="ECO:0000256" key="18">
    <source>
        <dbReference type="ARBA" id="ARBA00068795"/>
    </source>
</evidence>
<dbReference type="InterPro" id="IPR020845">
    <property type="entry name" value="AMP-binding_CS"/>
</dbReference>
<dbReference type="GO" id="GO:0005778">
    <property type="term" value="C:peroxisomal membrane"/>
    <property type="evidence" value="ECO:0007669"/>
    <property type="project" value="UniProtKB-SubCell"/>
</dbReference>
<dbReference type="GO" id="GO:0005811">
    <property type="term" value="C:lipid droplet"/>
    <property type="evidence" value="ECO:0007669"/>
    <property type="project" value="UniProtKB-SubCell"/>
</dbReference>
<evidence type="ECO:0000256" key="12">
    <source>
        <dbReference type="ARBA" id="ARBA00022989"/>
    </source>
</evidence>
<evidence type="ECO:0000313" key="23">
    <source>
        <dbReference type="Proteomes" id="UP000800235"/>
    </source>
</evidence>
<dbReference type="GO" id="GO:0005324">
    <property type="term" value="F:long-chain fatty acid transmembrane transporter activity"/>
    <property type="evidence" value="ECO:0007669"/>
    <property type="project" value="TreeGrafter"/>
</dbReference>
<dbReference type="Pfam" id="PF13193">
    <property type="entry name" value="AMP-binding_C"/>
    <property type="match status" value="1"/>
</dbReference>
<evidence type="ECO:0000256" key="15">
    <source>
        <dbReference type="ARBA" id="ARBA00023140"/>
    </source>
</evidence>
<dbReference type="OrthoDB" id="10253869at2759"/>
<dbReference type="Proteomes" id="UP000800235">
    <property type="component" value="Unassembled WGS sequence"/>
</dbReference>
<keyword evidence="11" id="KW-0067">ATP-binding</keyword>
<proteinExistence type="inferred from homology"/>
<evidence type="ECO:0000259" key="21">
    <source>
        <dbReference type="Pfam" id="PF13193"/>
    </source>
</evidence>
<evidence type="ECO:0000259" key="20">
    <source>
        <dbReference type="Pfam" id="PF00501"/>
    </source>
</evidence>
<evidence type="ECO:0000256" key="1">
    <source>
        <dbReference type="ARBA" id="ARBA00004502"/>
    </source>
</evidence>
<keyword evidence="6" id="KW-1003">Cell membrane</keyword>
<keyword evidence="10" id="KW-0547">Nucleotide-binding</keyword>
<dbReference type="SUPFAM" id="SSF56801">
    <property type="entry name" value="Acetyl-CoA synthetase-like"/>
    <property type="match status" value="1"/>
</dbReference>
<evidence type="ECO:0000256" key="5">
    <source>
        <dbReference type="ARBA" id="ARBA00022448"/>
    </source>
</evidence>
<reference evidence="22" key="1">
    <citation type="journal article" date="2020" name="Stud. Mycol.">
        <title>101 Dothideomycetes genomes: a test case for predicting lifestyles and emergence of pathogens.</title>
        <authorList>
            <person name="Haridas S."/>
            <person name="Albert R."/>
            <person name="Binder M."/>
            <person name="Bloem J."/>
            <person name="Labutti K."/>
            <person name="Salamov A."/>
            <person name="Andreopoulos B."/>
            <person name="Baker S."/>
            <person name="Barry K."/>
            <person name="Bills G."/>
            <person name="Bluhm B."/>
            <person name="Cannon C."/>
            <person name="Castanera R."/>
            <person name="Culley D."/>
            <person name="Daum C."/>
            <person name="Ezra D."/>
            <person name="Gonzalez J."/>
            <person name="Henrissat B."/>
            <person name="Kuo A."/>
            <person name="Liang C."/>
            <person name="Lipzen A."/>
            <person name="Lutzoni F."/>
            <person name="Magnuson J."/>
            <person name="Mondo S."/>
            <person name="Nolan M."/>
            <person name="Ohm R."/>
            <person name="Pangilinan J."/>
            <person name="Park H.-J."/>
            <person name="Ramirez L."/>
            <person name="Alfaro M."/>
            <person name="Sun H."/>
            <person name="Tritt A."/>
            <person name="Yoshinaga Y."/>
            <person name="Zwiers L.-H."/>
            <person name="Turgeon B."/>
            <person name="Goodwin S."/>
            <person name="Spatafora J."/>
            <person name="Crous P."/>
            <person name="Grigoriev I."/>
        </authorList>
    </citation>
    <scope>NUCLEOTIDE SEQUENCE</scope>
    <source>
        <strain evidence="22">CBS 130266</strain>
    </source>
</reference>
<dbReference type="GO" id="GO:0004467">
    <property type="term" value="F:long-chain fatty acid-CoA ligase activity"/>
    <property type="evidence" value="ECO:0007669"/>
    <property type="project" value="TreeGrafter"/>
</dbReference>
<dbReference type="FunFam" id="3.40.50.12780:FF:000019">
    <property type="entry name" value="Long-chain fatty acid transporter"/>
    <property type="match status" value="1"/>
</dbReference>
<comment type="caution">
    <text evidence="22">The sequence shown here is derived from an EMBL/GenBank/DDBJ whole genome shotgun (WGS) entry which is preliminary data.</text>
</comment>
<feature type="domain" description="AMP-dependent synthetase/ligase" evidence="20">
    <location>
        <begin position="63"/>
        <end position="381"/>
    </location>
</feature>
<keyword evidence="12" id="KW-1133">Transmembrane helix</keyword>
<dbReference type="PROSITE" id="PS00455">
    <property type="entry name" value="AMP_BINDING"/>
    <property type="match status" value="1"/>
</dbReference>
<evidence type="ECO:0000256" key="2">
    <source>
        <dbReference type="ARBA" id="ARBA00004585"/>
    </source>
</evidence>
<dbReference type="Gene3D" id="3.40.50.12780">
    <property type="entry name" value="N-terminal domain of ligase-like"/>
    <property type="match status" value="1"/>
</dbReference>
<keyword evidence="8" id="KW-0551">Lipid droplet</keyword>
<evidence type="ECO:0000256" key="7">
    <source>
        <dbReference type="ARBA" id="ARBA00022598"/>
    </source>
</evidence>
<keyword evidence="14" id="KW-0472">Membrane</keyword>
<keyword evidence="23" id="KW-1185">Reference proteome</keyword>
<keyword evidence="5" id="KW-0813">Transport</keyword>
<sequence>MYGTVLPLVAATAGTLATAAYLDAKFHIRHDLSLSQVAGDSPATISHITSCVTRKRVTVFHILEDQSNARPDDIFLIFEGKEYSYAVFFNVVVRAGNWLLTLGIKKGEIVGLNGGNSPSYLILWYALEGVGAVPSFVNCNLTGKGLVHCIELCGCRILLCDSDNRANVAPCEEEMGKALGVQTIYYDAPFLDGLTDTTSLPEYRLSDRSIEDLASLLYTSGSTGLPKAVIMVQGRELAVGYSVARYLRLKPGDRMYTCMPLYHGAAHGLCVTPCINAGATIVLGRKFSHKNFWPEVRSSQANILQYVGELCRYLLNAPPSPLDRRHNVVMAWGNGMRPDVWAKFQERFGIPCINELYAATDGLGSSFNENRGDFTRNAIGKRGLIWRVFKSSKEVRVKIDVDTEDIVRNQNGFAVKCEVDEPGEVIHWLDPASPDAAFHGYWKNKGAGDKRKIKDVFKKGDLWFRSGDMMRQDKEGRLYFVDRLGDTFRWKSENVSTNEVSDVLGTHPHIAEANVYGVAVPNADGRCGMASIVMAEDITEGTFDFEGVANHVLTQLPGYAIPFFLRITPQLDYTGTLKMQKGRLKREAFDVDIVERTGDKVYWLAMEERRYVPFKKTDLEALKSGKVRL</sequence>
<evidence type="ECO:0000256" key="17">
    <source>
        <dbReference type="ARBA" id="ARBA00060276"/>
    </source>
</evidence>
<evidence type="ECO:0000256" key="19">
    <source>
        <dbReference type="ARBA" id="ARBA00078285"/>
    </source>
</evidence>
<dbReference type="PANTHER" id="PTHR43107">
    <property type="entry name" value="LONG-CHAIN FATTY ACID TRANSPORT PROTEIN"/>
    <property type="match status" value="1"/>
</dbReference>
<dbReference type="PANTHER" id="PTHR43107:SF15">
    <property type="entry name" value="FATTY ACID TRANSPORT PROTEIN 3, ISOFORM A"/>
    <property type="match status" value="1"/>
</dbReference>
<dbReference type="GO" id="GO:0005524">
    <property type="term" value="F:ATP binding"/>
    <property type="evidence" value="ECO:0007669"/>
    <property type="project" value="UniProtKB-KW"/>
</dbReference>
<dbReference type="GO" id="GO:0009898">
    <property type="term" value="C:cytoplasmic side of plasma membrane"/>
    <property type="evidence" value="ECO:0007669"/>
    <property type="project" value="TreeGrafter"/>
</dbReference>
<dbReference type="Gene3D" id="3.30.300.30">
    <property type="match status" value="1"/>
</dbReference>
<accession>A0A9P4NMP1</accession>
<evidence type="ECO:0000256" key="4">
    <source>
        <dbReference type="ARBA" id="ARBA00006432"/>
    </source>
</evidence>
<evidence type="ECO:0000256" key="16">
    <source>
        <dbReference type="ARBA" id="ARBA00051585"/>
    </source>
</evidence>
<keyword evidence="15" id="KW-0576">Peroxisome</keyword>
<evidence type="ECO:0000256" key="11">
    <source>
        <dbReference type="ARBA" id="ARBA00022840"/>
    </source>
</evidence>
<protein>
    <recommendedName>
        <fullName evidence="18">Very long-chain fatty acid transport protein</fullName>
    </recommendedName>
    <alternativeName>
        <fullName evidence="19">Very-long-chain acyl-CoA synthetase</fullName>
    </alternativeName>
</protein>
<evidence type="ECO:0000256" key="3">
    <source>
        <dbReference type="ARBA" id="ARBA00004651"/>
    </source>
</evidence>
<comment type="subcellular location">
    <subcellularLocation>
        <location evidence="3">Cell membrane</location>
        <topology evidence="3">Multi-pass membrane protein</topology>
    </subcellularLocation>
    <subcellularLocation>
        <location evidence="1">Lipid droplet</location>
    </subcellularLocation>
    <subcellularLocation>
        <location evidence="2">Peroxisome membrane</location>
        <topology evidence="2">Multi-pass membrane protein</topology>
    </subcellularLocation>
</comment>
<evidence type="ECO:0000256" key="10">
    <source>
        <dbReference type="ARBA" id="ARBA00022741"/>
    </source>
</evidence>
<dbReference type="InterPro" id="IPR045851">
    <property type="entry name" value="AMP-bd_C_sf"/>
</dbReference>
<evidence type="ECO:0000256" key="13">
    <source>
        <dbReference type="ARBA" id="ARBA00023055"/>
    </source>
</evidence>
<evidence type="ECO:0000256" key="9">
    <source>
        <dbReference type="ARBA" id="ARBA00022692"/>
    </source>
</evidence>
<dbReference type="GO" id="GO:0044539">
    <property type="term" value="P:long-chain fatty acid import into cell"/>
    <property type="evidence" value="ECO:0007669"/>
    <property type="project" value="TreeGrafter"/>
</dbReference>
<organism evidence="22 23">
    <name type="scientific">Tothia fuscella</name>
    <dbReference type="NCBI Taxonomy" id="1048955"/>
    <lineage>
        <taxon>Eukaryota</taxon>
        <taxon>Fungi</taxon>
        <taxon>Dikarya</taxon>
        <taxon>Ascomycota</taxon>
        <taxon>Pezizomycotina</taxon>
        <taxon>Dothideomycetes</taxon>
        <taxon>Pleosporomycetidae</taxon>
        <taxon>Venturiales</taxon>
        <taxon>Cylindrosympodiaceae</taxon>
        <taxon>Tothia</taxon>
    </lineage>
</organism>
<evidence type="ECO:0000313" key="22">
    <source>
        <dbReference type="EMBL" id="KAF2427797.1"/>
    </source>
</evidence>
<comment type="catalytic activity">
    <reaction evidence="16">
        <text>a very long-chain fatty acid + ATP + CoA = a very long-chain fatty acyl-CoA + AMP + diphosphate</text>
        <dbReference type="Rhea" id="RHEA:54536"/>
        <dbReference type="ChEBI" id="CHEBI:30616"/>
        <dbReference type="ChEBI" id="CHEBI:33019"/>
        <dbReference type="ChEBI" id="CHEBI:57287"/>
        <dbReference type="ChEBI" id="CHEBI:58950"/>
        <dbReference type="ChEBI" id="CHEBI:138261"/>
        <dbReference type="ChEBI" id="CHEBI:456215"/>
    </reaction>
</comment>
<evidence type="ECO:0000256" key="14">
    <source>
        <dbReference type="ARBA" id="ARBA00023136"/>
    </source>
</evidence>
<dbReference type="InterPro" id="IPR042099">
    <property type="entry name" value="ANL_N_sf"/>
</dbReference>
<dbReference type="AlphaFoldDB" id="A0A9P4NMP1"/>
<feature type="domain" description="AMP-binding enzyme C-terminal" evidence="21">
    <location>
        <begin position="499"/>
        <end position="576"/>
    </location>
</feature>
<evidence type="ECO:0000256" key="8">
    <source>
        <dbReference type="ARBA" id="ARBA00022677"/>
    </source>
</evidence>
<dbReference type="InterPro" id="IPR000873">
    <property type="entry name" value="AMP-dep_synth/lig_dom"/>
</dbReference>
<dbReference type="FunFam" id="3.30.300.30:FF:000002">
    <property type="entry name" value="Long-chain fatty acid transport protein 1"/>
    <property type="match status" value="1"/>
</dbReference>
<comment type="similarity">
    <text evidence="4">Belongs to the ATP-dependent AMP-binding enzyme family.</text>
</comment>
<keyword evidence="7" id="KW-0436">Ligase</keyword>
<dbReference type="InterPro" id="IPR025110">
    <property type="entry name" value="AMP-bd_C"/>
</dbReference>
<dbReference type="EMBL" id="MU007057">
    <property type="protein sequence ID" value="KAF2427797.1"/>
    <property type="molecule type" value="Genomic_DNA"/>
</dbReference>
<name>A0A9P4NMP1_9PEZI</name>
<gene>
    <name evidence="22" type="ORF">EJ08DRAFT_688846</name>
</gene>
<comment type="function">
    <text evidence="17">Acyl-CoA synthetase required for both the import of long chain fatty acids (LCFAs) (C14-C18) and the activation very long chain fatty acids (VLCFAs) (C20-C26) by esterification of the fatty acids into metabolically active CoA-thioesters for subsequent degradation or incorporation into phospholipids. The transport and fatty acyl-CoA synthetase activities are genetically separable and are thus independent activities. Esterifies VLCFAs in the peroxisome matrix. The VLCFAs are actively transported into peroxisomes by a PXA1-PXA2 heterodimeric transporter in the peroxisomal membrane.</text>
</comment>
<keyword evidence="13" id="KW-0445">Lipid transport</keyword>
<dbReference type="Pfam" id="PF00501">
    <property type="entry name" value="AMP-binding"/>
    <property type="match status" value="1"/>
</dbReference>
<evidence type="ECO:0000256" key="6">
    <source>
        <dbReference type="ARBA" id="ARBA00022475"/>
    </source>
</evidence>